<proteinExistence type="predicted"/>
<name>A0A645BWJ4_9ZZZZ</name>
<organism evidence="1">
    <name type="scientific">bioreactor metagenome</name>
    <dbReference type="NCBI Taxonomy" id="1076179"/>
    <lineage>
        <taxon>unclassified sequences</taxon>
        <taxon>metagenomes</taxon>
        <taxon>ecological metagenomes</taxon>
    </lineage>
</organism>
<evidence type="ECO:0000313" key="1">
    <source>
        <dbReference type="EMBL" id="MPM69011.1"/>
    </source>
</evidence>
<reference evidence="1" key="1">
    <citation type="submission" date="2019-08" db="EMBL/GenBank/DDBJ databases">
        <authorList>
            <person name="Kucharzyk K."/>
            <person name="Murdoch R.W."/>
            <person name="Higgins S."/>
            <person name="Loffler F."/>
        </authorList>
    </citation>
    <scope>NUCLEOTIDE SEQUENCE</scope>
</reference>
<sequence length="256" mass="28028">MAVCPGIYTVGSDKDGDVPDDLHLVGIGICFELGPLGEEEVLLDFDPLDFPLIGLSHRSQGRGFAQPEFCWPNLKPPRVVVHPAEHLIECIIVKKPGIFVLECFVCSSLVFFCFSKEEISGLLKEGFLICSHLSIVHSVKREDRGKKNILHIKIAVIGEAFQIDEEFVSCKGRTGCIGRVSIPGGPKGKYLPQPDLGLAQEVDECKSLIAQGTNSMGGWQGSRVHQHPTASRVVFHGFTIPHSHAERLSRAPKSLQ</sequence>
<protein>
    <submittedName>
        <fullName evidence="1">Uncharacterized protein</fullName>
    </submittedName>
</protein>
<dbReference type="AlphaFoldDB" id="A0A645BWJ4"/>
<accession>A0A645BWJ4</accession>
<dbReference type="EMBL" id="VSSQ01022598">
    <property type="protein sequence ID" value="MPM69011.1"/>
    <property type="molecule type" value="Genomic_DNA"/>
</dbReference>
<gene>
    <name evidence="1" type="ORF">SDC9_115954</name>
</gene>
<comment type="caution">
    <text evidence="1">The sequence shown here is derived from an EMBL/GenBank/DDBJ whole genome shotgun (WGS) entry which is preliminary data.</text>
</comment>